<keyword evidence="6 12" id="KW-1133">Transmembrane helix</keyword>
<evidence type="ECO:0000256" key="5">
    <source>
        <dbReference type="ARBA" id="ARBA00022692"/>
    </source>
</evidence>
<keyword evidence="7" id="KW-0915">Sodium</keyword>
<keyword evidence="14" id="KW-1185">Reference proteome</keyword>
<evidence type="ECO:0000256" key="6">
    <source>
        <dbReference type="ARBA" id="ARBA00022989"/>
    </source>
</evidence>
<dbReference type="Pfam" id="PF00474">
    <property type="entry name" value="SSF"/>
    <property type="match status" value="1"/>
</dbReference>
<feature type="transmembrane region" description="Helical" evidence="12">
    <location>
        <begin position="166"/>
        <end position="188"/>
    </location>
</feature>
<feature type="transmembrane region" description="Helical" evidence="12">
    <location>
        <begin position="6"/>
        <end position="22"/>
    </location>
</feature>
<evidence type="ECO:0000313" key="14">
    <source>
        <dbReference type="Proteomes" id="UP000740413"/>
    </source>
</evidence>
<evidence type="ECO:0000313" key="13">
    <source>
        <dbReference type="EMBL" id="MBT2161408.1"/>
    </source>
</evidence>
<feature type="transmembrane region" description="Helical" evidence="12">
    <location>
        <begin position="508"/>
        <end position="527"/>
    </location>
</feature>
<dbReference type="Proteomes" id="UP000740413">
    <property type="component" value="Unassembled WGS sequence"/>
</dbReference>
<feature type="transmembrane region" description="Helical" evidence="12">
    <location>
        <begin position="307"/>
        <end position="329"/>
    </location>
</feature>
<evidence type="ECO:0000256" key="3">
    <source>
        <dbReference type="ARBA" id="ARBA00022448"/>
    </source>
</evidence>
<feature type="transmembrane region" description="Helical" evidence="12">
    <location>
        <begin position="453"/>
        <end position="470"/>
    </location>
</feature>
<keyword evidence="10" id="KW-0739">Sodium transport</keyword>
<evidence type="ECO:0000256" key="7">
    <source>
        <dbReference type="ARBA" id="ARBA00023053"/>
    </source>
</evidence>
<accession>A0ABS5WDD0</accession>
<feature type="transmembrane region" description="Helical" evidence="12">
    <location>
        <begin position="371"/>
        <end position="390"/>
    </location>
</feature>
<gene>
    <name evidence="13" type="ORF">HW347_09025</name>
</gene>
<feature type="transmembrane region" description="Helical" evidence="12">
    <location>
        <begin position="195"/>
        <end position="213"/>
    </location>
</feature>
<evidence type="ECO:0000256" key="12">
    <source>
        <dbReference type="SAM" id="Phobius"/>
    </source>
</evidence>
<feature type="transmembrane region" description="Helical" evidence="12">
    <location>
        <begin position="235"/>
        <end position="253"/>
    </location>
</feature>
<feature type="transmembrane region" description="Helical" evidence="12">
    <location>
        <begin position="274"/>
        <end position="295"/>
    </location>
</feature>
<dbReference type="CDD" id="cd11477">
    <property type="entry name" value="SLC5sbd_u1"/>
    <property type="match status" value="1"/>
</dbReference>
<evidence type="ECO:0000256" key="2">
    <source>
        <dbReference type="ARBA" id="ARBA00006434"/>
    </source>
</evidence>
<dbReference type="PANTHER" id="PTHR42985:SF40">
    <property type="entry name" value="LD47995P-RELATED"/>
    <property type="match status" value="1"/>
</dbReference>
<sequence length="561" mass="61025">MSSFDYALLALYILGIFIISIVSSRRIKNQEDMFSAGGQAPWWASGLSAFMTMFSAGTFVVWGGIAYRYGLVAIIINMCFGVAALLGGYFVAGKWNALGIATPAAYLQLRFGKIGLNLYTWTMMLKEIMAVAIAVYSLAIILVALIPLDEGNILRDGLTGNLSLNYAILIFGAIVILYTMIGGLWAVLMTDVLQFIVLTLVVFMVSVLMVNGIDDYEVLLNNLPEGFFSPTASEYGWLFLFGWVSIAFFAVGAEWAFVQRYIAVKSPAEAKKTAYLFGGMYLFTPILWMLPPMLYRGINPSINPEQAYILASQSVLPVGILGLMFAAMFSATASMVSSQLNVFAGVLTNDFYKALLKPNASSSHLVKIGRIFTGTLGLALIGVALYVPNMGGAEKIIISMNSLVVVPLLAPALWGLFSPQIGIKDMLIVAFTSFSVGLILRFGFSISGGDVDVIIGVILPISMLFLIQKLKGNTTDIGWKKIEDNRTLKIMETPEVPDTTVDVFPQKVVMISLLVCALSLFALFFLTESGRTIIATFGICLLLIAIGIRIQIKKMTSKTTK</sequence>
<dbReference type="RefSeq" id="WP_214611578.1">
    <property type="nucleotide sequence ID" value="NZ_JACATN010000003.1"/>
</dbReference>
<evidence type="ECO:0000256" key="1">
    <source>
        <dbReference type="ARBA" id="ARBA00004651"/>
    </source>
</evidence>
<evidence type="ECO:0000256" key="9">
    <source>
        <dbReference type="ARBA" id="ARBA00023136"/>
    </source>
</evidence>
<keyword evidence="9 12" id="KW-0472">Membrane</keyword>
<proteinExistence type="inferred from homology"/>
<keyword evidence="4" id="KW-1003">Cell membrane</keyword>
<dbReference type="PROSITE" id="PS50283">
    <property type="entry name" value="NA_SOLUT_SYMP_3"/>
    <property type="match status" value="1"/>
</dbReference>
<dbReference type="InterPro" id="IPR001734">
    <property type="entry name" value="Na/solute_symporter"/>
</dbReference>
<feature type="transmembrane region" description="Helical" evidence="12">
    <location>
        <begin position="128"/>
        <end position="146"/>
    </location>
</feature>
<feature type="transmembrane region" description="Helical" evidence="12">
    <location>
        <begin position="71"/>
        <end position="92"/>
    </location>
</feature>
<keyword evidence="5 12" id="KW-0812">Transmembrane</keyword>
<dbReference type="PANTHER" id="PTHR42985">
    <property type="entry name" value="SODIUM-COUPLED MONOCARBOXYLATE TRANSPORTER"/>
    <property type="match status" value="1"/>
</dbReference>
<keyword evidence="8" id="KW-0406">Ion transport</keyword>
<dbReference type="InterPro" id="IPR038377">
    <property type="entry name" value="Na/Glc_symporter_sf"/>
</dbReference>
<name>A0ABS5WDD0_9FLAO</name>
<evidence type="ECO:0000256" key="4">
    <source>
        <dbReference type="ARBA" id="ARBA00022475"/>
    </source>
</evidence>
<dbReference type="Gene3D" id="1.20.1730.10">
    <property type="entry name" value="Sodium/glucose cotransporter"/>
    <property type="match status" value="1"/>
</dbReference>
<comment type="subcellular location">
    <subcellularLocation>
        <location evidence="1">Cell membrane</location>
        <topology evidence="1">Multi-pass membrane protein</topology>
    </subcellularLocation>
</comment>
<organism evidence="13 14">
    <name type="scientific">Zobellia barbeyronii</name>
    <dbReference type="NCBI Taxonomy" id="2748009"/>
    <lineage>
        <taxon>Bacteria</taxon>
        <taxon>Pseudomonadati</taxon>
        <taxon>Bacteroidota</taxon>
        <taxon>Flavobacteriia</taxon>
        <taxon>Flavobacteriales</taxon>
        <taxon>Flavobacteriaceae</taxon>
        <taxon>Zobellia</taxon>
    </lineage>
</organism>
<dbReference type="InterPro" id="IPR051163">
    <property type="entry name" value="Sodium:Solute_Symporter_SSF"/>
</dbReference>
<comment type="caution">
    <text evidence="13">The sequence shown here is derived from an EMBL/GenBank/DDBJ whole genome shotgun (WGS) entry which is preliminary data.</text>
</comment>
<protein>
    <submittedName>
        <fullName evidence="13">Na+:solute symporter</fullName>
    </submittedName>
</protein>
<dbReference type="EMBL" id="JACATN010000003">
    <property type="protein sequence ID" value="MBT2161408.1"/>
    <property type="molecule type" value="Genomic_DNA"/>
</dbReference>
<evidence type="ECO:0000256" key="10">
    <source>
        <dbReference type="ARBA" id="ARBA00023201"/>
    </source>
</evidence>
<reference evidence="14" key="1">
    <citation type="submission" date="2023-07" db="EMBL/GenBank/DDBJ databases">
        <title>Zobellia barbeyronii sp. nov., a new marine flavobacterium, isolated from green and red algae.</title>
        <authorList>
            <person name="Nedashkovskaya O.I."/>
            <person name="Otstavnykh N."/>
            <person name="Zhukova N."/>
            <person name="Guzev K."/>
            <person name="Chausova V."/>
            <person name="Tekutyeva L."/>
            <person name="Mikhailov V."/>
            <person name="Isaeva M."/>
        </authorList>
    </citation>
    <scope>NUCLEOTIDE SEQUENCE [LARGE SCALE GENOMIC DNA]</scope>
    <source>
        <strain evidence="14">KMM 6746</strain>
    </source>
</reference>
<feature type="transmembrane region" description="Helical" evidence="12">
    <location>
        <begin position="42"/>
        <end position="65"/>
    </location>
</feature>
<evidence type="ECO:0000256" key="11">
    <source>
        <dbReference type="RuleBase" id="RU362091"/>
    </source>
</evidence>
<evidence type="ECO:0000256" key="8">
    <source>
        <dbReference type="ARBA" id="ARBA00023065"/>
    </source>
</evidence>
<comment type="similarity">
    <text evidence="2 11">Belongs to the sodium:solute symporter (SSF) (TC 2.A.21) family.</text>
</comment>
<feature type="transmembrane region" description="Helical" evidence="12">
    <location>
        <begin position="426"/>
        <end position="447"/>
    </location>
</feature>
<feature type="transmembrane region" description="Helical" evidence="12">
    <location>
        <begin position="396"/>
        <end position="414"/>
    </location>
</feature>
<feature type="transmembrane region" description="Helical" evidence="12">
    <location>
        <begin position="533"/>
        <end position="552"/>
    </location>
</feature>
<keyword evidence="3" id="KW-0813">Transport</keyword>